<evidence type="ECO:0000313" key="1">
    <source>
        <dbReference type="EMBL" id="SOQ49577.1"/>
    </source>
</evidence>
<proteinExistence type="predicted"/>
<protein>
    <submittedName>
        <fullName evidence="1">SFRICE_039765</fullName>
    </submittedName>
</protein>
<name>A0A2H1W955_SPOFR</name>
<accession>A0A2H1W955</accession>
<dbReference type="AlphaFoldDB" id="A0A2H1W955"/>
<dbReference type="EMBL" id="ODYU01007103">
    <property type="protein sequence ID" value="SOQ49577.1"/>
    <property type="molecule type" value="Genomic_DNA"/>
</dbReference>
<sequence>MSPLETLCTGAGAGGGVQMSRAAAALSATLPRAPHPLRTRALRRLAQLAALALQRLDTDNPLHLKAIEQARAVIAEARAVE</sequence>
<organism evidence="1">
    <name type="scientific">Spodoptera frugiperda</name>
    <name type="common">Fall armyworm</name>
    <dbReference type="NCBI Taxonomy" id="7108"/>
    <lineage>
        <taxon>Eukaryota</taxon>
        <taxon>Metazoa</taxon>
        <taxon>Ecdysozoa</taxon>
        <taxon>Arthropoda</taxon>
        <taxon>Hexapoda</taxon>
        <taxon>Insecta</taxon>
        <taxon>Pterygota</taxon>
        <taxon>Neoptera</taxon>
        <taxon>Endopterygota</taxon>
        <taxon>Lepidoptera</taxon>
        <taxon>Glossata</taxon>
        <taxon>Ditrysia</taxon>
        <taxon>Noctuoidea</taxon>
        <taxon>Noctuidae</taxon>
        <taxon>Amphipyrinae</taxon>
        <taxon>Spodoptera</taxon>
    </lineage>
</organism>
<reference evidence="1" key="1">
    <citation type="submission" date="2016-07" db="EMBL/GenBank/DDBJ databases">
        <authorList>
            <person name="Bretaudeau A."/>
        </authorList>
    </citation>
    <scope>NUCLEOTIDE SEQUENCE</scope>
    <source>
        <strain evidence="1">Rice</strain>
        <tissue evidence="1">Whole body</tissue>
    </source>
</reference>
<gene>
    <name evidence="1" type="ORF">SFRICE_039765</name>
</gene>